<protein>
    <submittedName>
        <fullName evidence="2">Uncharacterized protein</fullName>
    </submittedName>
</protein>
<evidence type="ECO:0000313" key="2">
    <source>
        <dbReference type="EMBL" id="CAD6221538.1"/>
    </source>
</evidence>
<proteinExistence type="predicted"/>
<accession>A0A811NGP9</accession>
<sequence length="185" mass="20203">MLTQTTRNRPPRQLVVIAARLSAKHQGVGLEWVRRAGRLQLLTVIGEWIPDNKFPAANLSEEDAAVAAVIDRSSTAVAVPWLGPRGGCRGEEETREGPYGIEIVEEAEQRGTSVEGAVAAEEGRVGGDAEPELADDGGAEEVRWLVRRDAEEDLRGDVFFQLRRPALPPRHGEGRRGVGARAQRR</sequence>
<dbReference type="AlphaFoldDB" id="A0A811NGP9"/>
<gene>
    <name evidence="2" type="ORF">NCGR_LOCUS14803</name>
</gene>
<comment type="caution">
    <text evidence="2">The sequence shown here is derived from an EMBL/GenBank/DDBJ whole genome shotgun (WGS) entry which is preliminary data.</text>
</comment>
<keyword evidence="3" id="KW-1185">Reference proteome</keyword>
<organism evidence="2 3">
    <name type="scientific">Miscanthus lutarioriparius</name>
    <dbReference type="NCBI Taxonomy" id="422564"/>
    <lineage>
        <taxon>Eukaryota</taxon>
        <taxon>Viridiplantae</taxon>
        <taxon>Streptophyta</taxon>
        <taxon>Embryophyta</taxon>
        <taxon>Tracheophyta</taxon>
        <taxon>Spermatophyta</taxon>
        <taxon>Magnoliopsida</taxon>
        <taxon>Liliopsida</taxon>
        <taxon>Poales</taxon>
        <taxon>Poaceae</taxon>
        <taxon>PACMAD clade</taxon>
        <taxon>Panicoideae</taxon>
        <taxon>Andropogonodae</taxon>
        <taxon>Andropogoneae</taxon>
        <taxon>Saccharinae</taxon>
        <taxon>Miscanthus</taxon>
    </lineage>
</organism>
<name>A0A811NGP9_9POAL</name>
<dbReference type="Proteomes" id="UP000604825">
    <property type="component" value="Unassembled WGS sequence"/>
</dbReference>
<evidence type="ECO:0000256" key="1">
    <source>
        <dbReference type="SAM" id="MobiDB-lite"/>
    </source>
</evidence>
<evidence type="ECO:0000313" key="3">
    <source>
        <dbReference type="Proteomes" id="UP000604825"/>
    </source>
</evidence>
<feature type="region of interest" description="Disordered" evidence="1">
    <location>
        <begin position="165"/>
        <end position="185"/>
    </location>
</feature>
<dbReference type="EMBL" id="CAJGYO010000003">
    <property type="protein sequence ID" value="CAD6221538.1"/>
    <property type="molecule type" value="Genomic_DNA"/>
</dbReference>
<reference evidence="2" key="1">
    <citation type="submission" date="2020-10" db="EMBL/GenBank/DDBJ databases">
        <authorList>
            <person name="Han B."/>
            <person name="Lu T."/>
            <person name="Zhao Q."/>
            <person name="Huang X."/>
            <person name="Zhao Y."/>
        </authorList>
    </citation>
    <scope>NUCLEOTIDE SEQUENCE</scope>
</reference>